<evidence type="ECO:0000313" key="5">
    <source>
        <dbReference type="Proteomes" id="UP000011991"/>
    </source>
</evidence>
<evidence type="ECO:0000256" key="2">
    <source>
        <dbReference type="SAM" id="Phobius"/>
    </source>
</evidence>
<dbReference type="RefSeq" id="WP_008689685.1">
    <property type="nucleotide sequence ID" value="NZ_ANOG01000003.1"/>
</dbReference>
<keyword evidence="2" id="KW-0472">Membrane</keyword>
<evidence type="ECO:0000259" key="3">
    <source>
        <dbReference type="Pfam" id="PF02470"/>
    </source>
</evidence>
<sequence length="106" mass="11426">MDDNKLRFGVGVLVVSAIGIGIILTFLFGAFPNVLNQDYTLLVEFPSAEGVSPNTPVLRDGVRIGRVDEISLIPGRGSPSVVGDGQHQANRPPLHPHNREQLACDR</sequence>
<evidence type="ECO:0000256" key="1">
    <source>
        <dbReference type="SAM" id="MobiDB-lite"/>
    </source>
</evidence>
<dbReference type="Pfam" id="PF02470">
    <property type="entry name" value="MlaD"/>
    <property type="match status" value="1"/>
</dbReference>
<keyword evidence="2" id="KW-1133">Transmembrane helix</keyword>
<feature type="domain" description="Mce/MlaD" evidence="3">
    <location>
        <begin position="38"/>
        <end position="78"/>
    </location>
</feature>
<protein>
    <submittedName>
        <fullName evidence="4">Mammalian cell entry related domain protein</fullName>
    </submittedName>
</protein>
<dbReference type="InterPro" id="IPR003399">
    <property type="entry name" value="Mce/MlaD"/>
</dbReference>
<dbReference type="PANTHER" id="PTHR33371">
    <property type="entry name" value="INTERMEMBRANE PHOSPHOLIPID TRANSPORT SYSTEM BINDING PROTEIN MLAD-RELATED"/>
    <property type="match status" value="1"/>
</dbReference>
<accession>M5RUS3</accession>
<gene>
    <name evidence="4" type="ORF">RMSM_00027</name>
</gene>
<dbReference type="InterPro" id="IPR052336">
    <property type="entry name" value="MlaD_Phospholipid_Transporter"/>
</dbReference>
<name>M5RUS3_9BACT</name>
<dbReference type="AlphaFoldDB" id="M5RUS3"/>
<evidence type="ECO:0000313" key="4">
    <source>
        <dbReference type="EMBL" id="EMI23050.1"/>
    </source>
</evidence>
<comment type="caution">
    <text evidence="4">The sequence shown here is derived from an EMBL/GenBank/DDBJ whole genome shotgun (WGS) entry which is preliminary data.</text>
</comment>
<feature type="transmembrane region" description="Helical" evidence="2">
    <location>
        <begin position="6"/>
        <end position="31"/>
    </location>
</feature>
<dbReference type="PATRIC" id="fig|1265738.3.peg.26"/>
<dbReference type="EMBL" id="ANOG01000003">
    <property type="protein sequence ID" value="EMI23050.1"/>
    <property type="molecule type" value="Genomic_DNA"/>
</dbReference>
<keyword evidence="5" id="KW-1185">Reference proteome</keyword>
<feature type="region of interest" description="Disordered" evidence="1">
    <location>
        <begin position="75"/>
        <end position="106"/>
    </location>
</feature>
<feature type="compositionally biased region" description="Basic and acidic residues" evidence="1">
    <location>
        <begin position="97"/>
        <end position="106"/>
    </location>
</feature>
<dbReference type="PANTHER" id="PTHR33371:SF4">
    <property type="entry name" value="INTERMEMBRANE PHOSPHOLIPID TRANSPORT SYSTEM BINDING PROTEIN MLAD"/>
    <property type="match status" value="1"/>
</dbReference>
<dbReference type="Proteomes" id="UP000011991">
    <property type="component" value="Unassembled WGS sequence"/>
</dbReference>
<keyword evidence="2" id="KW-0812">Transmembrane</keyword>
<organism evidence="4 5">
    <name type="scientific">Rhodopirellula maiorica SM1</name>
    <dbReference type="NCBI Taxonomy" id="1265738"/>
    <lineage>
        <taxon>Bacteria</taxon>
        <taxon>Pseudomonadati</taxon>
        <taxon>Planctomycetota</taxon>
        <taxon>Planctomycetia</taxon>
        <taxon>Pirellulales</taxon>
        <taxon>Pirellulaceae</taxon>
        <taxon>Novipirellula</taxon>
    </lineage>
</organism>
<reference evidence="4 5" key="1">
    <citation type="journal article" date="2013" name="Mar. Genomics">
        <title>Expression of sulfatases in Rhodopirellula baltica and the diversity of sulfatases in the genus Rhodopirellula.</title>
        <authorList>
            <person name="Wegner C.E."/>
            <person name="Richter-Heitmann T."/>
            <person name="Klindworth A."/>
            <person name="Klockow C."/>
            <person name="Richter M."/>
            <person name="Achstetter T."/>
            <person name="Glockner F.O."/>
            <person name="Harder J."/>
        </authorList>
    </citation>
    <scope>NUCLEOTIDE SEQUENCE [LARGE SCALE GENOMIC DNA]</scope>
    <source>
        <strain evidence="4 5">SM1</strain>
    </source>
</reference>
<proteinExistence type="predicted"/>